<accession>A0A494X1V0</accession>
<evidence type="ECO:0000313" key="4">
    <source>
        <dbReference type="Proteomes" id="UP000280434"/>
    </source>
</evidence>
<keyword evidence="4" id="KW-1185">Reference proteome</keyword>
<keyword evidence="2" id="KW-0732">Signal</keyword>
<feature type="compositionally biased region" description="Basic residues" evidence="1">
    <location>
        <begin position="79"/>
        <end position="89"/>
    </location>
</feature>
<feature type="region of interest" description="Disordered" evidence="1">
    <location>
        <begin position="39"/>
        <end position="91"/>
    </location>
</feature>
<feature type="compositionally biased region" description="Low complexity" evidence="1">
    <location>
        <begin position="55"/>
        <end position="64"/>
    </location>
</feature>
<feature type="chain" id="PRO_5019852301" evidence="2">
    <location>
        <begin position="23"/>
        <end position="142"/>
    </location>
</feature>
<reference evidence="3 4" key="1">
    <citation type="submission" date="2018-10" db="EMBL/GenBank/DDBJ databases">
        <title>Paraburkholderia sp. 7MK8-2, isolated from soil.</title>
        <authorList>
            <person name="Gao Z.-H."/>
            <person name="Qiu L.-H."/>
        </authorList>
    </citation>
    <scope>NUCLEOTIDE SEQUENCE [LARGE SCALE GENOMIC DNA]</scope>
    <source>
        <strain evidence="3 4">7MK8-2</strain>
    </source>
</reference>
<feature type="signal peptide" evidence="2">
    <location>
        <begin position="1"/>
        <end position="22"/>
    </location>
</feature>
<dbReference type="RefSeq" id="WP_121281081.1">
    <property type="nucleotide sequence ID" value="NZ_RBZV01000013.1"/>
</dbReference>
<dbReference type="Proteomes" id="UP000280434">
    <property type="component" value="Unassembled WGS sequence"/>
</dbReference>
<comment type="caution">
    <text evidence="3">The sequence shown here is derived from an EMBL/GenBank/DDBJ whole genome shotgun (WGS) entry which is preliminary data.</text>
</comment>
<protein>
    <submittedName>
        <fullName evidence="3">Uncharacterized protein</fullName>
    </submittedName>
</protein>
<gene>
    <name evidence="3" type="ORF">D7S89_22480</name>
</gene>
<organism evidence="3 4">
    <name type="scientific">Trinickia fusca</name>
    <dbReference type="NCBI Taxonomy" id="2419777"/>
    <lineage>
        <taxon>Bacteria</taxon>
        <taxon>Pseudomonadati</taxon>
        <taxon>Pseudomonadota</taxon>
        <taxon>Betaproteobacteria</taxon>
        <taxon>Burkholderiales</taxon>
        <taxon>Burkholderiaceae</taxon>
        <taxon>Trinickia</taxon>
    </lineage>
</organism>
<proteinExistence type="predicted"/>
<evidence type="ECO:0000256" key="2">
    <source>
        <dbReference type="SAM" id="SignalP"/>
    </source>
</evidence>
<evidence type="ECO:0000313" key="3">
    <source>
        <dbReference type="EMBL" id="RKP44300.1"/>
    </source>
</evidence>
<sequence length="142" mass="14694">MLRFTTALVAVVACGSAYCAPASDGQAFSLATSKALTAKPTESAAPNQLFPPLPSLASLPGSGADEADDGPATPATTRHGSKKSRRGPAHKVAVVETSVRVVVSDESHTYLATVERKLDEVMQGSTREARVPTDAVSLAMTR</sequence>
<dbReference type="AlphaFoldDB" id="A0A494X1V0"/>
<evidence type="ECO:0000256" key="1">
    <source>
        <dbReference type="SAM" id="MobiDB-lite"/>
    </source>
</evidence>
<dbReference type="EMBL" id="RBZV01000013">
    <property type="protein sequence ID" value="RKP44300.1"/>
    <property type="molecule type" value="Genomic_DNA"/>
</dbReference>
<name>A0A494X1V0_9BURK</name>